<proteinExistence type="predicted"/>
<evidence type="ECO:0000313" key="1">
    <source>
        <dbReference type="EMBL" id="CAI9725719.1"/>
    </source>
</evidence>
<name>A0AA36F624_OCTVU</name>
<keyword evidence="2" id="KW-1185">Reference proteome</keyword>
<evidence type="ECO:0000313" key="2">
    <source>
        <dbReference type="Proteomes" id="UP001162480"/>
    </source>
</evidence>
<protein>
    <submittedName>
        <fullName evidence="1">Uncharacterized protein</fullName>
    </submittedName>
</protein>
<sequence length="125" mass="14402">MLEHHLQLKKSALGLILCKPDMGFHKPKLSVKKKDKIKEENLRGCKHSSIGCQAMLGEQTQTHKHTPTHIYIYIYIYIYLHKYDELLSVSIYQIHSQGFGRPKAIVEYTCPRCHAVGLNPEPCGW</sequence>
<dbReference type="Proteomes" id="UP001162480">
    <property type="component" value="Chromosome 7"/>
</dbReference>
<accession>A0AA36F624</accession>
<gene>
    <name evidence="1" type="ORF">OCTVUL_1B021887</name>
</gene>
<dbReference type="AlphaFoldDB" id="A0AA36F624"/>
<organism evidence="1 2">
    <name type="scientific">Octopus vulgaris</name>
    <name type="common">Common octopus</name>
    <dbReference type="NCBI Taxonomy" id="6645"/>
    <lineage>
        <taxon>Eukaryota</taxon>
        <taxon>Metazoa</taxon>
        <taxon>Spiralia</taxon>
        <taxon>Lophotrochozoa</taxon>
        <taxon>Mollusca</taxon>
        <taxon>Cephalopoda</taxon>
        <taxon>Coleoidea</taxon>
        <taxon>Octopodiformes</taxon>
        <taxon>Octopoda</taxon>
        <taxon>Incirrata</taxon>
        <taxon>Octopodidae</taxon>
        <taxon>Octopus</taxon>
    </lineage>
</organism>
<reference evidence="1" key="1">
    <citation type="submission" date="2023-08" db="EMBL/GenBank/DDBJ databases">
        <authorList>
            <person name="Alioto T."/>
            <person name="Alioto T."/>
            <person name="Gomez Garrido J."/>
        </authorList>
    </citation>
    <scope>NUCLEOTIDE SEQUENCE</scope>
</reference>
<dbReference type="EMBL" id="OX597820">
    <property type="protein sequence ID" value="CAI9725719.1"/>
    <property type="molecule type" value="Genomic_DNA"/>
</dbReference>